<gene>
    <name evidence="2" type="ORF">ATC70_012340</name>
</gene>
<dbReference type="Proteomes" id="UP001304243">
    <property type="component" value="Unassembled WGS sequence"/>
</dbReference>
<dbReference type="AlphaFoldDB" id="A0AAN7HKI1"/>
<keyword evidence="1" id="KW-1133">Transmembrane helix</keyword>
<protein>
    <submittedName>
        <fullName evidence="2">Uncharacterized protein</fullName>
    </submittedName>
</protein>
<dbReference type="EMBL" id="JASEJX010000030">
    <property type="protein sequence ID" value="KAK4511129.1"/>
    <property type="molecule type" value="Genomic_DNA"/>
</dbReference>
<organism evidence="2 3">
    <name type="scientific">Mucor velutinosus</name>
    <dbReference type="NCBI Taxonomy" id="708070"/>
    <lineage>
        <taxon>Eukaryota</taxon>
        <taxon>Fungi</taxon>
        <taxon>Fungi incertae sedis</taxon>
        <taxon>Mucoromycota</taxon>
        <taxon>Mucoromycotina</taxon>
        <taxon>Mucoromycetes</taxon>
        <taxon>Mucorales</taxon>
        <taxon>Mucorineae</taxon>
        <taxon>Mucoraceae</taxon>
        <taxon>Mucor</taxon>
    </lineage>
</organism>
<dbReference type="GeneID" id="89956026"/>
<dbReference type="RefSeq" id="XP_064677795.1">
    <property type="nucleotide sequence ID" value="XM_064831515.1"/>
</dbReference>
<keyword evidence="1" id="KW-0812">Transmembrane</keyword>
<accession>A0AAN7HKI1</accession>
<sequence length="191" mass="22141">MLLTKITQQIGGSITLDFCWKAYKVYLASIYYLWKNVGWMMINRKWIPLSTGVEGLGLEGISFHWYTVAVLGFLFGLTLLGFTGVHFYYIINNTTSIEYVANRPIYVRADFDKSGSNYEIIQIDPKTNVYGQGIYKNWCSVMGSNLFICLLPYVDFFAAKKHTLKKNYPYNTDFRNHILQDAMLQRDSMLK</sequence>
<feature type="transmembrane region" description="Helical" evidence="1">
    <location>
        <begin position="63"/>
        <end position="89"/>
    </location>
</feature>
<reference evidence="2 3" key="1">
    <citation type="submission" date="2022-11" db="EMBL/GenBank/DDBJ databases">
        <title>Mucor velutinosus strain NIH1002 WGS.</title>
        <authorList>
            <person name="Subramanian P."/>
            <person name="Mullikin J.C."/>
            <person name="Segre J.A."/>
            <person name="Zelazny A.M."/>
        </authorList>
    </citation>
    <scope>NUCLEOTIDE SEQUENCE [LARGE SCALE GENOMIC DNA]</scope>
    <source>
        <strain evidence="2 3">NIH1002</strain>
    </source>
</reference>
<keyword evidence="3" id="KW-1185">Reference proteome</keyword>
<name>A0AAN7HKI1_9FUNG</name>
<evidence type="ECO:0000313" key="2">
    <source>
        <dbReference type="EMBL" id="KAK4511129.1"/>
    </source>
</evidence>
<comment type="caution">
    <text evidence="2">The sequence shown here is derived from an EMBL/GenBank/DDBJ whole genome shotgun (WGS) entry which is preliminary data.</text>
</comment>
<evidence type="ECO:0000256" key="1">
    <source>
        <dbReference type="SAM" id="Phobius"/>
    </source>
</evidence>
<evidence type="ECO:0000313" key="3">
    <source>
        <dbReference type="Proteomes" id="UP001304243"/>
    </source>
</evidence>
<keyword evidence="1" id="KW-0472">Membrane</keyword>
<proteinExistence type="predicted"/>